<sequence length="161" mass="16734">MLHAEEDADDIDIEHPAKALQRIFGDRPDVALDAGVVVEGIDGAETVDGGADIVLDLVLVGDVGFDCEGLGRGGQVPDGGFEISALAVDRDNPRTPFGEQLERGGSDDAGSSGDDGDPAVEPDAIGHGGFPLAGPVRSGFSWFSRVAACLQREDYHTCSQE</sequence>
<keyword evidence="3" id="KW-1185">Reference proteome</keyword>
<comment type="caution">
    <text evidence="2">The sequence shown here is derived from an EMBL/GenBank/DDBJ whole genome shotgun (WGS) entry which is preliminary data.</text>
</comment>
<dbReference type="Proteomes" id="UP001565471">
    <property type="component" value="Unassembled WGS sequence"/>
</dbReference>
<reference evidence="2 3" key="1">
    <citation type="submission" date="2024-07" db="EMBL/GenBank/DDBJ databases">
        <title>Genomic Encyclopedia of Type Strains, Phase V (KMG-V): Genome sequencing to study the core and pangenomes of soil and plant-associated prokaryotes.</title>
        <authorList>
            <person name="Whitman W."/>
        </authorList>
    </citation>
    <scope>NUCLEOTIDE SEQUENCE [LARGE SCALE GENOMIC DNA]</scope>
    <source>
        <strain evidence="2 3">USDA 415</strain>
    </source>
</reference>
<evidence type="ECO:0000256" key="1">
    <source>
        <dbReference type="SAM" id="MobiDB-lite"/>
    </source>
</evidence>
<gene>
    <name evidence="2" type="ORF">ABIF29_003367</name>
</gene>
<protein>
    <submittedName>
        <fullName evidence="2">Uncharacterized protein</fullName>
    </submittedName>
</protein>
<proteinExistence type="predicted"/>
<accession>A0ABV4EZG6</accession>
<dbReference type="EMBL" id="JBGBZA010000002">
    <property type="protein sequence ID" value="MEY9316568.1"/>
    <property type="molecule type" value="Genomic_DNA"/>
</dbReference>
<evidence type="ECO:0000313" key="3">
    <source>
        <dbReference type="Proteomes" id="UP001565471"/>
    </source>
</evidence>
<name>A0ABV4EZG6_BRAEL</name>
<feature type="region of interest" description="Disordered" evidence="1">
    <location>
        <begin position="87"/>
        <end position="128"/>
    </location>
</feature>
<evidence type="ECO:0000313" key="2">
    <source>
        <dbReference type="EMBL" id="MEY9316568.1"/>
    </source>
</evidence>
<organism evidence="2 3">
    <name type="scientific">Bradyrhizobium elkanii</name>
    <dbReference type="NCBI Taxonomy" id="29448"/>
    <lineage>
        <taxon>Bacteria</taxon>
        <taxon>Pseudomonadati</taxon>
        <taxon>Pseudomonadota</taxon>
        <taxon>Alphaproteobacteria</taxon>
        <taxon>Hyphomicrobiales</taxon>
        <taxon>Nitrobacteraceae</taxon>
        <taxon>Bradyrhizobium</taxon>
    </lineage>
</organism>